<dbReference type="Proteomes" id="UP000015453">
    <property type="component" value="Unassembled WGS sequence"/>
</dbReference>
<reference evidence="1 2" key="1">
    <citation type="journal article" date="2013" name="BMC Genomics">
        <title>The miniature genome of a carnivorous plant Genlisea aurea contains a low number of genes and short non-coding sequences.</title>
        <authorList>
            <person name="Leushkin E.V."/>
            <person name="Sutormin R.A."/>
            <person name="Nabieva E.R."/>
            <person name="Penin A.A."/>
            <person name="Kondrashov A.S."/>
            <person name="Logacheva M.D."/>
        </authorList>
    </citation>
    <scope>NUCLEOTIDE SEQUENCE [LARGE SCALE GENOMIC DNA]</scope>
</reference>
<evidence type="ECO:0000313" key="1">
    <source>
        <dbReference type="EMBL" id="EPS57098.1"/>
    </source>
</evidence>
<organism evidence="1 2">
    <name type="scientific">Genlisea aurea</name>
    <dbReference type="NCBI Taxonomy" id="192259"/>
    <lineage>
        <taxon>Eukaryota</taxon>
        <taxon>Viridiplantae</taxon>
        <taxon>Streptophyta</taxon>
        <taxon>Embryophyta</taxon>
        <taxon>Tracheophyta</taxon>
        <taxon>Spermatophyta</taxon>
        <taxon>Magnoliopsida</taxon>
        <taxon>eudicotyledons</taxon>
        <taxon>Gunneridae</taxon>
        <taxon>Pentapetalae</taxon>
        <taxon>asterids</taxon>
        <taxon>lamiids</taxon>
        <taxon>Lamiales</taxon>
        <taxon>Lentibulariaceae</taxon>
        <taxon>Genlisea</taxon>
    </lineage>
</organism>
<proteinExistence type="predicted"/>
<dbReference type="EMBL" id="AUSU01010678">
    <property type="protein sequence ID" value="EPS57098.1"/>
    <property type="molecule type" value="Genomic_DNA"/>
</dbReference>
<dbReference type="AlphaFoldDB" id="S8D358"/>
<name>S8D358_9LAMI</name>
<gene>
    <name evidence="1" type="ORF">M569_17726</name>
</gene>
<accession>S8D358</accession>
<comment type="caution">
    <text evidence="1">The sequence shown here is derived from an EMBL/GenBank/DDBJ whole genome shotgun (WGS) entry which is preliminary data.</text>
</comment>
<sequence length="182" mass="20538">MTSLLGNSLVGWNREALDTSAWKLLGNIATSCRENISHWNTASCIAGHPNSQYMSGTIFDKDTTYQATPVNNFEQPQTLTFRQGGNRIMVLGLYKDTYSHSCKALGIRLPSLQSFSYRQTSQQSGFLSPYSSRAISIQDTFSPQFRGYPDLITVRVAFLSAVDMQDCSWRLFRQFLEPSRPK</sequence>
<evidence type="ECO:0000313" key="2">
    <source>
        <dbReference type="Proteomes" id="UP000015453"/>
    </source>
</evidence>
<keyword evidence="2" id="KW-1185">Reference proteome</keyword>
<protein>
    <submittedName>
        <fullName evidence="1">Uncharacterized protein</fullName>
    </submittedName>
</protein>